<keyword evidence="2" id="KW-1185">Reference proteome</keyword>
<organism evidence="1 2">
    <name type="scientific">Uncinula necator</name>
    <name type="common">Grape powdery mildew</name>
    <dbReference type="NCBI Taxonomy" id="52586"/>
    <lineage>
        <taxon>Eukaryota</taxon>
        <taxon>Fungi</taxon>
        <taxon>Dikarya</taxon>
        <taxon>Ascomycota</taxon>
        <taxon>Pezizomycotina</taxon>
        <taxon>Leotiomycetes</taxon>
        <taxon>Erysiphales</taxon>
        <taxon>Erysiphaceae</taxon>
        <taxon>Erysiphe</taxon>
    </lineage>
</organism>
<proteinExistence type="predicted"/>
<dbReference type="AlphaFoldDB" id="A0A0B1NZ27"/>
<gene>
    <name evidence="1" type="ORF">EV44_g4175</name>
</gene>
<dbReference type="HOGENOM" id="CLU_018153_7_0_1"/>
<comment type="caution">
    <text evidence="1">The sequence shown here is derived from an EMBL/GenBank/DDBJ whole genome shotgun (WGS) entry which is preliminary data.</text>
</comment>
<evidence type="ECO:0000313" key="2">
    <source>
        <dbReference type="Proteomes" id="UP000030854"/>
    </source>
</evidence>
<name>A0A0B1NZ27_UNCNE</name>
<protein>
    <submittedName>
        <fullName evidence="1">Putative eka-like protein</fullName>
    </submittedName>
</protein>
<reference evidence="1 2" key="1">
    <citation type="journal article" date="2014" name="BMC Genomics">
        <title>Adaptive genomic structural variation in the grape powdery mildew pathogen, Erysiphe necator.</title>
        <authorList>
            <person name="Jones L."/>
            <person name="Riaz S."/>
            <person name="Morales-Cruz A."/>
            <person name="Amrine K.C."/>
            <person name="McGuire B."/>
            <person name="Gubler W.D."/>
            <person name="Walker M.A."/>
            <person name="Cantu D."/>
        </authorList>
    </citation>
    <scope>NUCLEOTIDE SEQUENCE [LARGE SCALE GENOMIC DNA]</scope>
    <source>
        <strain evidence="2">c</strain>
    </source>
</reference>
<sequence>MHTQEVCMAATQCRNCGGPHRSDGRKCLARPTRHGAPTKEQVKVYRQAGDREFQAAVRARAAEGKVSEMEALIGNTGNGNPIPEANKTTIIFVPEISEADEELIHTVDNVTQKSVEVVADSSMQL</sequence>
<evidence type="ECO:0000313" key="1">
    <source>
        <dbReference type="EMBL" id="KHJ30275.1"/>
    </source>
</evidence>
<dbReference type="EMBL" id="JNVN01004592">
    <property type="protein sequence ID" value="KHJ30275.1"/>
    <property type="molecule type" value="Genomic_DNA"/>
</dbReference>
<accession>A0A0B1NZ27</accession>
<dbReference type="Proteomes" id="UP000030854">
    <property type="component" value="Unassembled WGS sequence"/>
</dbReference>